<dbReference type="PANTHER" id="PTHR32019">
    <property type="entry name" value="R3H DOMAIN-CONTAINING PROTEIN 4"/>
    <property type="match status" value="1"/>
</dbReference>
<dbReference type="GO" id="GO:0003676">
    <property type="term" value="F:nucleic acid binding"/>
    <property type="evidence" value="ECO:0007669"/>
    <property type="project" value="InterPro"/>
</dbReference>
<dbReference type="SUPFAM" id="SSF82708">
    <property type="entry name" value="R3H domain"/>
    <property type="match status" value="1"/>
</dbReference>
<evidence type="ECO:0000313" key="3">
    <source>
        <dbReference type="EMBL" id="ORC93566.1"/>
    </source>
</evidence>
<dbReference type="InterPro" id="IPR025952">
    <property type="entry name" value="R3H-assoc_dom"/>
</dbReference>
<comment type="caution">
    <text evidence="3">The sequence shown here is derived from an EMBL/GenBank/DDBJ whole genome shotgun (WGS) entry which is preliminary data.</text>
</comment>
<dbReference type="InterPro" id="IPR036867">
    <property type="entry name" value="R3H_dom_sf"/>
</dbReference>
<protein>
    <recommendedName>
        <fullName evidence="2">R3H-associated N-terminal domain-containing protein</fullName>
    </recommendedName>
</protein>
<dbReference type="RefSeq" id="XP_028887632.1">
    <property type="nucleotide sequence ID" value="XM_029021124.1"/>
</dbReference>
<evidence type="ECO:0000256" key="1">
    <source>
        <dbReference type="SAM" id="MobiDB-lite"/>
    </source>
</evidence>
<dbReference type="GeneID" id="39980904"/>
<feature type="compositionally biased region" description="Polar residues" evidence="1">
    <location>
        <begin position="387"/>
        <end position="401"/>
    </location>
</feature>
<feature type="region of interest" description="Disordered" evidence="1">
    <location>
        <begin position="384"/>
        <end position="498"/>
    </location>
</feature>
<feature type="compositionally biased region" description="Polar residues" evidence="1">
    <location>
        <begin position="452"/>
        <end position="463"/>
    </location>
</feature>
<feature type="domain" description="R3H-associated N-terminal" evidence="2">
    <location>
        <begin position="162"/>
        <end position="284"/>
    </location>
</feature>
<feature type="compositionally biased region" description="Basic residues" evidence="1">
    <location>
        <begin position="487"/>
        <end position="498"/>
    </location>
</feature>
<dbReference type="Pfam" id="PF13902">
    <property type="entry name" value="R3H-assoc"/>
    <property type="match status" value="1"/>
</dbReference>
<feature type="compositionally biased region" description="Acidic residues" evidence="1">
    <location>
        <begin position="420"/>
        <end position="433"/>
    </location>
</feature>
<accession>A0A1X0P9H7</accession>
<dbReference type="OrthoDB" id="75169at2759"/>
<gene>
    <name evidence="3" type="ORF">TM35_000014430</name>
</gene>
<dbReference type="EMBL" id="NBCO01000001">
    <property type="protein sequence ID" value="ORC93566.1"/>
    <property type="molecule type" value="Genomic_DNA"/>
</dbReference>
<organism evidence="3 4">
    <name type="scientific">Trypanosoma theileri</name>
    <dbReference type="NCBI Taxonomy" id="67003"/>
    <lineage>
        <taxon>Eukaryota</taxon>
        <taxon>Discoba</taxon>
        <taxon>Euglenozoa</taxon>
        <taxon>Kinetoplastea</taxon>
        <taxon>Metakinetoplastina</taxon>
        <taxon>Trypanosomatida</taxon>
        <taxon>Trypanosomatidae</taxon>
        <taxon>Trypanosoma</taxon>
    </lineage>
</organism>
<dbReference type="VEuPathDB" id="TriTrypDB:TM35_000014430"/>
<feature type="compositionally biased region" description="Basic and acidic residues" evidence="1">
    <location>
        <begin position="434"/>
        <end position="450"/>
    </location>
</feature>
<dbReference type="AlphaFoldDB" id="A0A1X0P9H7"/>
<sequence>MDEDVELSTPSNIILDATSPQQTPPTVPRKNIVPLITPRYQKKQRTNRHIEVTDSSSDRISATEALQQHMREVLTVKNGPISYEQEMFFHPYELYRHGKNKIHVSSVGYSSECDLVVTREAISEPSDVDLGFVRRRAEIHKAICLDPKARRPLTESESQKKKLRLNSGKFRKYPGIRAPKNRKERNRLLNDYFATEYARKIMDKYRERQENGDDEGDTSPPVRPVFGKLPSSFYDILDLDEDAQTRALERVGVYQHPVVNNVPKDPDSGESRFQGMNARLRGELIHALNSEFLSQQIDDLERSFISYISEGNPNKPLMYNFRDGYGRLVCHGVAAYYNLVSESQYQPDGTKITVVSWPKKKKKKDCKSLALPHMTLMQLLRKKRSDMPNSTSLASTPQTTPFGRATETDMMPPPFNLDDSPVEEGVGEEEEEEEKRKEPSTVDGLNREKGILSNQQNESSSPQKIPVYKPSIVMPAQGASMTATERKKQRKFMKAAQM</sequence>
<evidence type="ECO:0000313" key="4">
    <source>
        <dbReference type="Proteomes" id="UP000192257"/>
    </source>
</evidence>
<keyword evidence="4" id="KW-1185">Reference proteome</keyword>
<dbReference type="InterPro" id="IPR039629">
    <property type="entry name" value="R3HDM4"/>
</dbReference>
<proteinExistence type="predicted"/>
<feature type="region of interest" description="Disordered" evidence="1">
    <location>
        <begin position="1"/>
        <end position="29"/>
    </location>
</feature>
<evidence type="ECO:0000259" key="2">
    <source>
        <dbReference type="Pfam" id="PF13902"/>
    </source>
</evidence>
<name>A0A1X0P9H7_9TRYP</name>
<dbReference type="PANTHER" id="PTHR32019:SF2">
    <property type="entry name" value="R3H DOMAIN-CONTAINING PROTEIN 4"/>
    <property type="match status" value="1"/>
</dbReference>
<dbReference type="Proteomes" id="UP000192257">
    <property type="component" value="Unassembled WGS sequence"/>
</dbReference>
<reference evidence="3 4" key="1">
    <citation type="submission" date="2017-03" db="EMBL/GenBank/DDBJ databases">
        <title>An alternative strategy for trypanosome survival in the mammalian bloodstream revealed through genome and transcriptome analysis of the ubiquitous bovine parasite Trypanosoma (Megatrypanum) theileri.</title>
        <authorList>
            <person name="Kelly S."/>
            <person name="Ivens A."/>
            <person name="Mott A."/>
            <person name="O'Neill E."/>
            <person name="Emms D."/>
            <person name="Macleod O."/>
            <person name="Voorheis P."/>
            <person name="Matthews J."/>
            <person name="Matthews K."/>
            <person name="Carrington M."/>
        </authorList>
    </citation>
    <scope>NUCLEOTIDE SEQUENCE [LARGE SCALE GENOMIC DNA]</scope>
    <source>
        <strain evidence="3">Edinburgh</strain>
    </source>
</reference>